<feature type="domain" description="RDD" evidence="6">
    <location>
        <begin position="53"/>
        <end position="155"/>
    </location>
</feature>
<evidence type="ECO:0000313" key="8">
    <source>
        <dbReference type="Proteomes" id="UP000234857"/>
    </source>
</evidence>
<dbReference type="EMBL" id="PKTG01000063">
    <property type="protein sequence ID" value="PLX18434.1"/>
    <property type="molecule type" value="Genomic_DNA"/>
</dbReference>
<evidence type="ECO:0000256" key="4">
    <source>
        <dbReference type="ARBA" id="ARBA00023136"/>
    </source>
</evidence>
<evidence type="ECO:0000313" key="7">
    <source>
        <dbReference type="EMBL" id="PLX18434.1"/>
    </source>
</evidence>
<dbReference type="InterPro" id="IPR010432">
    <property type="entry name" value="RDD"/>
</dbReference>
<gene>
    <name evidence="7" type="ORF">C0601_04560</name>
</gene>
<accession>A0A2N5ZII3</accession>
<comment type="subcellular location">
    <subcellularLocation>
        <location evidence="1">Membrane</location>
        <topology evidence="1">Multi-pass membrane protein</topology>
    </subcellularLocation>
</comment>
<keyword evidence="4 5" id="KW-0472">Membrane</keyword>
<comment type="caution">
    <text evidence="7">The sequence shown here is derived from an EMBL/GenBank/DDBJ whole genome shotgun (WGS) entry which is preliminary data.</text>
</comment>
<feature type="transmembrane region" description="Helical" evidence="5">
    <location>
        <begin position="100"/>
        <end position="116"/>
    </location>
</feature>
<organism evidence="7 8">
    <name type="scientific">Muiribacterium halophilum</name>
    <dbReference type="NCBI Taxonomy" id="2053465"/>
    <lineage>
        <taxon>Bacteria</taxon>
        <taxon>Candidatus Muiribacteriota</taxon>
        <taxon>Candidatus Muiribacteriia</taxon>
        <taxon>Candidatus Muiribacteriales</taxon>
        <taxon>Candidatus Muiribacteriaceae</taxon>
        <taxon>Candidatus Muiribacterium</taxon>
    </lineage>
</organism>
<reference evidence="7 8" key="1">
    <citation type="submission" date="2017-11" db="EMBL/GenBank/DDBJ databases">
        <title>Genome-resolved metagenomics identifies genetic mobility, metabolic interactions, and unexpected diversity in perchlorate-reducing communities.</title>
        <authorList>
            <person name="Barnum T.P."/>
            <person name="Figueroa I.A."/>
            <person name="Carlstrom C.I."/>
            <person name="Lucas L.N."/>
            <person name="Engelbrektson A.L."/>
            <person name="Coates J.D."/>
        </authorList>
    </citation>
    <scope>NUCLEOTIDE SEQUENCE [LARGE SCALE GENOMIC DNA]</scope>
    <source>
        <strain evidence="7">BM706</strain>
    </source>
</reference>
<dbReference type="Proteomes" id="UP000234857">
    <property type="component" value="Unassembled WGS sequence"/>
</dbReference>
<dbReference type="GO" id="GO:0016020">
    <property type="term" value="C:membrane"/>
    <property type="evidence" value="ECO:0007669"/>
    <property type="project" value="UniProtKB-SubCell"/>
</dbReference>
<evidence type="ECO:0000259" key="6">
    <source>
        <dbReference type="Pfam" id="PF06271"/>
    </source>
</evidence>
<feature type="transmembrane region" description="Helical" evidence="5">
    <location>
        <begin position="122"/>
        <end position="142"/>
    </location>
</feature>
<evidence type="ECO:0000256" key="5">
    <source>
        <dbReference type="SAM" id="Phobius"/>
    </source>
</evidence>
<name>A0A2N5ZII3_MUIH1</name>
<protein>
    <recommendedName>
        <fullName evidence="6">RDD domain-containing protein</fullName>
    </recommendedName>
</protein>
<dbReference type="Pfam" id="PF06271">
    <property type="entry name" value="RDD"/>
    <property type="match status" value="1"/>
</dbReference>
<evidence type="ECO:0000256" key="3">
    <source>
        <dbReference type="ARBA" id="ARBA00022989"/>
    </source>
</evidence>
<evidence type="ECO:0000256" key="1">
    <source>
        <dbReference type="ARBA" id="ARBA00004141"/>
    </source>
</evidence>
<feature type="transmembrane region" description="Helical" evidence="5">
    <location>
        <begin position="36"/>
        <end position="66"/>
    </location>
</feature>
<evidence type="ECO:0000256" key="2">
    <source>
        <dbReference type="ARBA" id="ARBA00022692"/>
    </source>
</evidence>
<keyword evidence="2 5" id="KW-0812">Transmembrane</keyword>
<proteinExistence type="predicted"/>
<keyword evidence="3 5" id="KW-1133">Transmembrane helix</keyword>
<dbReference type="AlphaFoldDB" id="A0A2N5ZII3"/>
<sequence>MNCPKCGDVFEEGLYSCPSCGDYFPKPEKVEFKKRIIAAIIDMVIVSILVFMGLITGVLATVYMLFRDNLTKKGSLGKLLMGINIIDINKKTRAAVNQRIGRNFFAAVLLLLFVFFRNIILINYIVAGVLAIYAAAEFYYIYSDEKGQRLSDKLSRTILV</sequence>